<comment type="caution">
    <text evidence="2">The sequence shown here is derived from an EMBL/GenBank/DDBJ whole genome shotgun (WGS) entry which is preliminary data.</text>
</comment>
<organism evidence="2 3">
    <name type="scientific">Oerskovia douganii</name>
    <dbReference type="NCBI Taxonomy" id="2762210"/>
    <lineage>
        <taxon>Bacteria</taxon>
        <taxon>Bacillati</taxon>
        <taxon>Actinomycetota</taxon>
        <taxon>Actinomycetes</taxon>
        <taxon>Micrococcales</taxon>
        <taxon>Cellulomonadaceae</taxon>
        <taxon>Oerskovia</taxon>
    </lineage>
</organism>
<dbReference type="PROSITE" id="PS51819">
    <property type="entry name" value="VOC"/>
    <property type="match status" value="1"/>
</dbReference>
<dbReference type="Proteomes" id="UP000822993">
    <property type="component" value="Unassembled WGS sequence"/>
</dbReference>
<sequence length="124" mass="13353">MVSTSNVFSSYSVNDLDAAQSFYGDVVGLEVDRTPMGLDLHLESGGHVFLYPKKAHVAASYTVLNFGVDDVEAAVDELVGKGVQFERYVGFDQDAKGISRSPDGPAIAWFKDPARNVLAILSNP</sequence>
<evidence type="ECO:0000259" key="1">
    <source>
        <dbReference type="PROSITE" id="PS51819"/>
    </source>
</evidence>
<name>A0A9D5YZE6_9CELL</name>
<dbReference type="InterPro" id="IPR004360">
    <property type="entry name" value="Glyas_Fos-R_dOase_dom"/>
</dbReference>
<dbReference type="AlphaFoldDB" id="A0A9D5YZE6"/>
<dbReference type="InterPro" id="IPR029068">
    <property type="entry name" value="Glyas_Bleomycin-R_OHBP_Dase"/>
</dbReference>
<proteinExistence type="predicted"/>
<dbReference type="SUPFAM" id="SSF54593">
    <property type="entry name" value="Glyoxalase/Bleomycin resistance protein/Dihydroxybiphenyl dioxygenase"/>
    <property type="match status" value="1"/>
</dbReference>
<keyword evidence="3" id="KW-1185">Reference proteome</keyword>
<dbReference type="EMBL" id="JACSPN010000016">
    <property type="protein sequence ID" value="MBE7701125.1"/>
    <property type="molecule type" value="Genomic_DNA"/>
</dbReference>
<feature type="domain" description="VOC" evidence="1">
    <location>
        <begin position="4"/>
        <end position="112"/>
    </location>
</feature>
<reference evidence="2 3" key="1">
    <citation type="submission" date="2020-08" db="EMBL/GenBank/DDBJ databases">
        <title>A Genomic Blueprint of the Chicken Gut Microbiome.</title>
        <authorList>
            <person name="Gilroy R."/>
            <person name="Ravi A."/>
            <person name="Getino M."/>
            <person name="Pursley I."/>
            <person name="Horton D.L."/>
            <person name="Alikhan N.-F."/>
            <person name="Baker D."/>
            <person name="Gharbi K."/>
            <person name="Hall N."/>
            <person name="Watson M."/>
            <person name="Adriaenssens E.M."/>
            <person name="Foster-Nyarko E."/>
            <person name="Jarju S."/>
            <person name="Secka A."/>
            <person name="Antonio M."/>
            <person name="Oren A."/>
            <person name="Chaudhuri R."/>
            <person name="La Ragione R.M."/>
            <person name="Hildebrand F."/>
            <person name="Pallen M.J."/>
        </authorList>
    </citation>
    <scope>NUCLEOTIDE SEQUENCE [LARGE SCALE GENOMIC DNA]</scope>
    <source>
        <strain evidence="2 3">Sa1BUA8</strain>
    </source>
</reference>
<dbReference type="Gene3D" id="3.10.180.10">
    <property type="entry name" value="2,3-Dihydroxybiphenyl 1,2-Dioxygenase, domain 1"/>
    <property type="match status" value="1"/>
</dbReference>
<dbReference type="InterPro" id="IPR037523">
    <property type="entry name" value="VOC_core"/>
</dbReference>
<evidence type="ECO:0000313" key="3">
    <source>
        <dbReference type="Proteomes" id="UP000822993"/>
    </source>
</evidence>
<dbReference type="Pfam" id="PF00903">
    <property type="entry name" value="Glyoxalase"/>
    <property type="match status" value="1"/>
</dbReference>
<gene>
    <name evidence="2" type="ORF">H9623_12535</name>
</gene>
<evidence type="ECO:0000313" key="2">
    <source>
        <dbReference type="EMBL" id="MBE7701125.1"/>
    </source>
</evidence>
<accession>A0A9D5YZE6</accession>
<protein>
    <submittedName>
        <fullName evidence="2">VOC family protein</fullName>
    </submittedName>
</protein>